<dbReference type="EMBL" id="AZGO01000030">
    <property type="protein sequence ID" value="KRM37541.1"/>
    <property type="molecule type" value="Genomic_DNA"/>
</dbReference>
<protein>
    <submittedName>
        <fullName evidence="1">Abortive infection bacteriophage resistance protein</fullName>
    </submittedName>
</protein>
<dbReference type="Proteomes" id="UP000051085">
    <property type="component" value="Unassembled WGS sequence"/>
</dbReference>
<accession>A0A922PVL7</accession>
<comment type="caution">
    <text evidence="1">The sequence shown here is derived from an EMBL/GenBank/DDBJ whole genome shotgun (WGS) entry which is preliminary data.</text>
</comment>
<sequence>MSGASFDEIRELYWFDKEIKQILLDGILNAEHHLKFIAAYRFAEISQNEKYGYLNIGNYDHEKLNYDWKLISKLSQILSSNCKYNNNTIYHNIHTHNDVPIWVLVDFFDFGTLRAFIRDLPHSVQNKIAVDCIGFIQDNVPGFDSAFPVEIMNSFIKNIHETRNICAHNKHLLKFECRSDVTYCRGRD</sequence>
<evidence type="ECO:0000313" key="1">
    <source>
        <dbReference type="EMBL" id="KRM37541.1"/>
    </source>
</evidence>
<dbReference type="InterPro" id="IPR011664">
    <property type="entry name" value="Abi_system_AbiD/AbiF-like"/>
</dbReference>
<evidence type="ECO:0000313" key="2">
    <source>
        <dbReference type="Proteomes" id="UP000051085"/>
    </source>
</evidence>
<gene>
    <name evidence="1" type="ORF">FD34_GL001291</name>
</gene>
<proteinExistence type="predicted"/>
<dbReference type="Pfam" id="PF07751">
    <property type="entry name" value="Abi_2"/>
    <property type="match status" value="1"/>
</dbReference>
<name>A0A922PVL7_9LACO</name>
<organism evidence="1 2">
    <name type="scientific">Limosilactobacillus pontis DSM 8475</name>
    <dbReference type="NCBI Taxonomy" id="1423794"/>
    <lineage>
        <taxon>Bacteria</taxon>
        <taxon>Bacillati</taxon>
        <taxon>Bacillota</taxon>
        <taxon>Bacilli</taxon>
        <taxon>Lactobacillales</taxon>
        <taxon>Lactobacillaceae</taxon>
        <taxon>Limosilactobacillus</taxon>
    </lineage>
</organism>
<dbReference type="AlphaFoldDB" id="A0A922PVL7"/>
<reference evidence="1 2" key="1">
    <citation type="journal article" date="2015" name="Genome Announc.">
        <title>Expanding the biotechnology potential of lactobacilli through comparative genomics of 213 strains and associated genera.</title>
        <authorList>
            <person name="Sun Z."/>
            <person name="Harris H.M."/>
            <person name="McCann A."/>
            <person name="Guo C."/>
            <person name="Argimon S."/>
            <person name="Zhang W."/>
            <person name="Yang X."/>
            <person name="Jeffery I.B."/>
            <person name="Cooney J.C."/>
            <person name="Kagawa T.F."/>
            <person name="Liu W."/>
            <person name="Song Y."/>
            <person name="Salvetti E."/>
            <person name="Wrobel A."/>
            <person name="Rasinkangas P."/>
            <person name="Parkhill J."/>
            <person name="Rea M.C."/>
            <person name="O'Sullivan O."/>
            <person name="Ritari J."/>
            <person name="Douillard F.P."/>
            <person name="Paul Ross R."/>
            <person name="Yang R."/>
            <person name="Briner A.E."/>
            <person name="Felis G.E."/>
            <person name="de Vos W.M."/>
            <person name="Barrangou R."/>
            <person name="Klaenhammer T.R."/>
            <person name="Caufield P.W."/>
            <person name="Cui Y."/>
            <person name="Zhang H."/>
            <person name="O'Toole P.W."/>
        </authorList>
    </citation>
    <scope>NUCLEOTIDE SEQUENCE [LARGE SCALE GENOMIC DNA]</scope>
    <source>
        <strain evidence="1 2">DSM 8475</strain>
    </source>
</reference>